<evidence type="ECO:0000256" key="1">
    <source>
        <dbReference type="SAM" id="Coils"/>
    </source>
</evidence>
<evidence type="ECO:0000313" key="2">
    <source>
        <dbReference type="EMBL" id="CRZ35505.1"/>
    </source>
</evidence>
<reference evidence="2 3" key="1">
    <citation type="submission" date="2015-06" db="EMBL/GenBank/DDBJ databases">
        <authorList>
            <person name="Wibberg Daniel"/>
        </authorList>
    </citation>
    <scope>NUCLEOTIDE SEQUENCE [LARGE SCALE GENOMIC DNA]</scope>
    <source>
        <strain evidence="2 3">T3/55T</strain>
    </source>
</reference>
<evidence type="ECO:0000313" key="3">
    <source>
        <dbReference type="Proteomes" id="UP000236497"/>
    </source>
</evidence>
<gene>
    <name evidence="2" type="ORF">HHT355_2316</name>
</gene>
<proteinExistence type="predicted"/>
<keyword evidence="3" id="KW-1185">Reference proteome</keyword>
<organism evidence="2 3">
    <name type="scientific">Herbinix hemicellulosilytica</name>
    <dbReference type="NCBI Taxonomy" id="1564487"/>
    <lineage>
        <taxon>Bacteria</taxon>
        <taxon>Bacillati</taxon>
        <taxon>Bacillota</taxon>
        <taxon>Clostridia</taxon>
        <taxon>Lachnospirales</taxon>
        <taxon>Lachnospiraceae</taxon>
        <taxon>Herbinix</taxon>
    </lineage>
</organism>
<accession>A0A0H5SK93</accession>
<dbReference type="Proteomes" id="UP000236497">
    <property type="component" value="Unassembled WGS sequence"/>
</dbReference>
<sequence>MATTKGFFKDAYADFDDDGFTRNDARSQKMGENLKTKLPPDKHPDKYETLKRLEREKKAMQRKLMDEEYGKQKRQIKQKRREITNWTKQYQNGLLDEDEFSDY</sequence>
<name>A0A0H5SK93_HERHM</name>
<dbReference type="EMBL" id="CVTD020000025">
    <property type="protein sequence ID" value="CRZ35505.1"/>
    <property type="molecule type" value="Genomic_DNA"/>
</dbReference>
<dbReference type="RefSeq" id="WP_103203581.1">
    <property type="nucleotide sequence ID" value="NZ_CVTD020000025.1"/>
</dbReference>
<dbReference type="AlphaFoldDB" id="A0A0H5SK93"/>
<feature type="coiled-coil region" evidence="1">
    <location>
        <begin position="50"/>
        <end position="89"/>
    </location>
</feature>
<protein>
    <submittedName>
        <fullName evidence="2">Uncharacterized protein</fullName>
    </submittedName>
</protein>
<keyword evidence="1" id="KW-0175">Coiled coil</keyword>